<reference evidence="2 3" key="1">
    <citation type="submission" date="2018-10" db="EMBL/GenBank/DDBJ databases">
        <title>Genomic Encyclopedia of Archaeal and Bacterial Type Strains, Phase II (KMG-II): from individual species to whole genera.</title>
        <authorList>
            <person name="Goeker M."/>
        </authorList>
    </citation>
    <scope>NUCLEOTIDE SEQUENCE [LARGE SCALE GENOMIC DNA]</scope>
    <source>
        <strain evidence="2 3">DSM 14954</strain>
    </source>
</reference>
<dbReference type="RefSeq" id="WP_121253922.1">
    <property type="nucleotide sequence ID" value="NZ_RBIL01000002.1"/>
</dbReference>
<accession>A0A660KYS0</accession>
<comment type="caution">
    <text evidence="2">The sequence shown here is derived from an EMBL/GenBank/DDBJ whole genome shotgun (WGS) entry which is preliminary data.</text>
</comment>
<dbReference type="AlphaFoldDB" id="A0A660KYS0"/>
<organism evidence="2 3">
    <name type="scientific">Solirubrobacter pauli</name>
    <dbReference type="NCBI Taxonomy" id="166793"/>
    <lineage>
        <taxon>Bacteria</taxon>
        <taxon>Bacillati</taxon>
        <taxon>Actinomycetota</taxon>
        <taxon>Thermoleophilia</taxon>
        <taxon>Solirubrobacterales</taxon>
        <taxon>Solirubrobacteraceae</taxon>
        <taxon>Solirubrobacter</taxon>
    </lineage>
</organism>
<dbReference type="InterPro" id="IPR012349">
    <property type="entry name" value="Split_barrel_FMN-bd"/>
</dbReference>
<dbReference type="Gene3D" id="2.30.110.10">
    <property type="entry name" value="Electron Transport, Fmn-binding Protein, Chain A"/>
    <property type="match status" value="1"/>
</dbReference>
<dbReference type="Proteomes" id="UP000278962">
    <property type="component" value="Unassembled WGS sequence"/>
</dbReference>
<protein>
    <recommendedName>
        <fullName evidence="1">Pyridoxamine 5'-phosphate oxidase N-terminal domain-containing protein</fullName>
    </recommendedName>
</protein>
<gene>
    <name evidence="2" type="ORF">C8N24_4318</name>
</gene>
<dbReference type="OrthoDB" id="9786134at2"/>
<evidence type="ECO:0000259" key="1">
    <source>
        <dbReference type="Pfam" id="PF01243"/>
    </source>
</evidence>
<evidence type="ECO:0000313" key="2">
    <source>
        <dbReference type="EMBL" id="RKQ86308.1"/>
    </source>
</evidence>
<keyword evidence="3" id="KW-1185">Reference proteome</keyword>
<proteinExistence type="predicted"/>
<sequence>MAFHAGELAVQRRAGVGEQGYFAEAAMPPVARDFLAAQSWIALGTEDAQGRVWASLHYGAPGFIATPAPDVVHVAAAPPAGDPLAGAPDGPVGGLALEPSTRRRMRLNGDAVSDAAGTTIRLEQVYSNCPKYIATRAVEAVVGRPVPVRAVSDAIDGAATDLLAAADTAFVATRGPDGFDVSHRGGRPGFLDVVDAHTLVWPDYQGNRMFNTLGNLAVDGGCGLTVVDPEDGTTLYVTGRAEVLWEPVRAVRLTVAAVVRLEHAAPLRWRLERVARNPLLEARPQLA</sequence>
<name>A0A660KYS0_9ACTN</name>
<dbReference type="PANTHER" id="PTHR42815:SF2">
    <property type="entry name" value="FAD-BINDING, PUTATIVE (AFU_ORTHOLOGUE AFUA_6G07600)-RELATED"/>
    <property type="match status" value="1"/>
</dbReference>
<dbReference type="SUPFAM" id="SSF50475">
    <property type="entry name" value="FMN-binding split barrel"/>
    <property type="match status" value="1"/>
</dbReference>
<dbReference type="PANTHER" id="PTHR42815">
    <property type="entry name" value="FAD-BINDING, PUTATIVE (AFU_ORTHOLOGUE AFUA_6G07600)-RELATED"/>
    <property type="match status" value="1"/>
</dbReference>
<dbReference type="Pfam" id="PF01243">
    <property type="entry name" value="PNPOx_N"/>
    <property type="match status" value="1"/>
</dbReference>
<dbReference type="InterPro" id="IPR011576">
    <property type="entry name" value="Pyridox_Oxase_N"/>
</dbReference>
<dbReference type="EMBL" id="RBIL01000002">
    <property type="protein sequence ID" value="RKQ86308.1"/>
    <property type="molecule type" value="Genomic_DNA"/>
</dbReference>
<evidence type="ECO:0000313" key="3">
    <source>
        <dbReference type="Proteomes" id="UP000278962"/>
    </source>
</evidence>
<feature type="domain" description="Pyridoxamine 5'-phosphate oxidase N-terminal" evidence="1">
    <location>
        <begin position="157"/>
        <end position="253"/>
    </location>
</feature>